<organism evidence="2 3">
    <name type="scientific">Calycina marina</name>
    <dbReference type="NCBI Taxonomy" id="1763456"/>
    <lineage>
        <taxon>Eukaryota</taxon>
        <taxon>Fungi</taxon>
        <taxon>Dikarya</taxon>
        <taxon>Ascomycota</taxon>
        <taxon>Pezizomycotina</taxon>
        <taxon>Leotiomycetes</taxon>
        <taxon>Helotiales</taxon>
        <taxon>Pezizellaceae</taxon>
        <taxon>Calycina</taxon>
    </lineage>
</organism>
<sequence>MPSRYVIAQLRTAGGAHRQTVIDSLTRVSQYSAAQEAGVLKFCVAIPRPGTSDDKTSVFAIEEYADQAGFDAHMASQAVADLTKVFSADPTIWSGAPEIYGLEQKLEPRIQFVKSKTGQVEDPYIVFATLGFAQGKTGKGVQKFKEMVVTVEKEEEGTLAYTVLEDEAGKCVRTVEVYEGKQSVESVEEKHGKLGGGDKAEGRTKKDEIWKLQMVAGYLWKEEKPRL</sequence>
<keyword evidence="3" id="KW-1185">Reference proteome</keyword>
<dbReference type="AlphaFoldDB" id="A0A9P7Z1A1"/>
<proteinExistence type="predicted"/>
<comment type="caution">
    <text evidence="2">The sequence shown here is derived from an EMBL/GenBank/DDBJ whole genome shotgun (WGS) entry which is preliminary data.</text>
</comment>
<name>A0A9P7Z1A1_9HELO</name>
<dbReference type="SUPFAM" id="SSF54909">
    <property type="entry name" value="Dimeric alpha+beta barrel"/>
    <property type="match status" value="1"/>
</dbReference>
<evidence type="ECO:0000259" key="1">
    <source>
        <dbReference type="Pfam" id="PF03992"/>
    </source>
</evidence>
<feature type="domain" description="ABM" evidence="1">
    <location>
        <begin position="5"/>
        <end position="80"/>
    </location>
</feature>
<protein>
    <recommendedName>
        <fullName evidence="1">ABM domain-containing protein</fullName>
    </recommendedName>
</protein>
<dbReference type="PANTHER" id="PTHR40624:SF1">
    <property type="entry name" value="BIOSYNTHESIS MONOOXYGENASE, PUTATIVE (AFU_ORTHOLOGUE AFUA_1G12025)-RELATED"/>
    <property type="match status" value="1"/>
</dbReference>
<dbReference type="InterPro" id="IPR011008">
    <property type="entry name" value="Dimeric_a/b-barrel"/>
</dbReference>
<evidence type="ECO:0000313" key="3">
    <source>
        <dbReference type="Proteomes" id="UP000887226"/>
    </source>
</evidence>
<dbReference type="PANTHER" id="PTHR40624">
    <property type="entry name" value="BIOSYNTHESIS MONOOXYGENASE, PUTATIVE (AFU_ORTHOLOGUE AFUA_1G12025)-RELATED"/>
    <property type="match status" value="1"/>
</dbReference>
<dbReference type="InterPro" id="IPR007138">
    <property type="entry name" value="ABM_dom"/>
</dbReference>
<reference evidence="2" key="1">
    <citation type="journal article" date="2021" name="IMA Fungus">
        <title>Genomic characterization of three marine fungi, including Emericellopsis atlantica sp. nov. with signatures of a generalist lifestyle and marine biomass degradation.</title>
        <authorList>
            <person name="Hagestad O.C."/>
            <person name="Hou L."/>
            <person name="Andersen J.H."/>
            <person name="Hansen E.H."/>
            <person name="Altermark B."/>
            <person name="Li C."/>
            <person name="Kuhnert E."/>
            <person name="Cox R.J."/>
            <person name="Crous P.W."/>
            <person name="Spatafora J.W."/>
            <person name="Lail K."/>
            <person name="Amirebrahimi M."/>
            <person name="Lipzen A."/>
            <person name="Pangilinan J."/>
            <person name="Andreopoulos W."/>
            <person name="Hayes R.D."/>
            <person name="Ng V."/>
            <person name="Grigoriev I.V."/>
            <person name="Jackson S.A."/>
            <person name="Sutton T.D.S."/>
            <person name="Dobson A.D.W."/>
            <person name="Rama T."/>
        </authorList>
    </citation>
    <scope>NUCLEOTIDE SEQUENCE</scope>
    <source>
        <strain evidence="2">TRa3180A</strain>
    </source>
</reference>
<evidence type="ECO:0000313" key="2">
    <source>
        <dbReference type="EMBL" id="KAG9243713.1"/>
    </source>
</evidence>
<dbReference type="OrthoDB" id="4520428at2759"/>
<dbReference type="Pfam" id="PF03992">
    <property type="entry name" value="ABM"/>
    <property type="match status" value="1"/>
</dbReference>
<dbReference type="Gene3D" id="3.30.70.100">
    <property type="match status" value="1"/>
</dbReference>
<gene>
    <name evidence="2" type="ORF">BJ878DRAFT_509393</name>
</gene>
<dbReference type="EMBL" id="MU253956">
    <property type="protein sequence ID" value="KAG9243713.1"/>
    <property type="molecule type" value="Genomic_DNA"/>
</dbReference>
<accession>A0A9P7Z1A1</accession>
<dbReference type="Proteomes" id="UP000887226">
    <property type="component" value="Unassembled WGS sequence"/>
</dbReference>